<reference evidence="3 4" key="1">
    <citation type="journal article" date="2011" name="EMBO J.">
        <title>Structural diversity of bacterial flagellar motors.</title>
        <authorList>
            <person name="Chen S."/>
            <person name="Beeby M."/>
            <person name="Murphy G.E."/>
            <person name="Leadbetter J.R."/>
            <person name="Hendrixson D.R."/>
            <person name="Briegel A."/>
            <person name="Li Z."/>
            <person name="Shi J."/>
            <person name="Tocheva E.I."/>
            <person name="Muller A."/>
            <person name="Dobro M.J."/>
            <person name="Jensen G.J."/>
        </authorList>
    </citation>
    <scope>NUCLEOTIDE SEQUENCE [LARGE SCALE GENOMIC DNA]</scope>
    <source>
        <strain evidence="3 4">ATCC 19624</strain>
    </source>
</reference>
<comment type="caution">
    <text evidence="3">The sequence shown here is derived from an EMBL/GenBank/DDBJ whole genome shotgun (WGS) entry which is preliminary data.</text>
</comment>
<proteinExistence type="predicted"/>
<dbReference type="Gene3D" id="3.30.420.10">
    <property type="entry name" value="Ribonuclease H-like superfamily/Ribonuclease H"/>
    <property type="match status" value="1"/>
</dbReference>
<dbReference type="InterPro" id="IPR012337">
    <property type="entry name" value="RNaseH-like_sf"/>
</dbReference>
<organism evidence="3 4">
    <name type="scientific">Hylemonella gracilis ATCC 19624</name>
    <dbReference type="NCBI Taxonomy" id="887062"/>
    <lineage>
        <taxon>Bacteria</taxon>
        <taxon>Pseudomonadati</taxon>
        <taxon>Pseudomonadota</taxon>
        <taxon>Betaproteobacteria</taxon>
        <taxon>Burkholderiales</taxon>
        <taxon>Comamonadaceae</taxon>
        <taxon>Hylemonella</taxon>
    </lineage>
</organism>
<dbReference type="eggNOG" id="COG2801">
    <property type="taxonomic scope" value="Bacteria"/>
</dbReference>
<dbReference type="Proteomes" id="UP000016368">
    <property type="component" value="Unassembled WGS sequence"/>
</dbReference>
<sequence>MEYPAAVDHEYNPAVLEYYAQPCNLHLELFDPAANATKKIHHCPDFLVIRDDAVVLEEWKSEEKLNRLAEKYPYRYNKGNDGFWCSPQIEQQLGELGIRYRICSGDSIPRVRVENYLFLADFLHPAAPLCPDPILKRLNEILGEHGAIYLDELFRDPHNLVPDEVFKAIAERQVVANLDVEPLSSLGRCRLFRDTTLREFLAAQAQPGRVPGQEKFVLDVAAGSSFQYEGQELTISLVSEKEVVFSGKDGNTHTISKDWLLEAIDHGKVTPLKSAAAISLDISCYTQAQLETALRRQSLLRSDVDHGVSGRTLRRWAARQAAAVANGANDVLALVPKTSKRGNRTPRLNESQETALQRVYETNWRSNKAPNYKACYRYLQVACDNENVKCPSYPTLIKYIKSRQTNQDVRIRHGKRMAYQLGQFVDVLYADTPVHGSRPFQYVHIDHTQLDIELISSRTGKPLGRPWLSIAVDAWSRRIVGIYLTFDSPSYASVMMVVRDMVRRFERLPETIVVDNGKDFASEAFESFLMVLGVNLRFRPAGRPRHGSVMERLFGRLHTEYVHNLAGNTKDTKNVRMTTGKHLPVNFAEWTLKALYFGIEHWATDFYDQERHVSLDMSPREAYQKGLVEAGERAHRRVLFNLDFKIATCPPVEFGGQRQVNRQTGVKVKNEFYWNPEFSDSRVAGKRFPVRYDPWDAVSVYVRIKERWVHAQCRKLYGLGQLTTLELEVISAEHSKKSGNPGDGERSRQRLHEFMQIFTPSGALALELDRETENKTLYNQLNLSYINPAAQLSREHLLEDVSTKSTHEAGSGAEPHQRSPQSSGMQSDDPLPDFDMF</sequence>
<evidence type="ECO:0000313" key="3">
    <source>
        <dbReference type="EMBL" id="EGI77103.1"/>
    </source>
</evidence>
<name>F3KSN4_9BURK</name>
<dbReference type="PROSITE" id="PS50994">
    <property type="entry name" value="INTEGRASE"/>
    <property type="match status" value="1"/>
</dbReference>
<dbReference type="GO" id="GO:0003676">
    <property type="term" value="F:nucleic acid binding"/>
    <property type="evidence" value="ECO:0007669"/>
    <property type="project" value="InterPro"/>
</dbReference>
<dbReference type="Pfam" id="PF00665">
    <property type="entry name" value="rve"/>
    <property type="match status" value="1"/>
</dbReference>
<dbReference type="SUPFAM" id="SSF53098">
    <property type="entry name" value="Ribonuclease H-like"/>
    <property type="match status" value="1"/>
</dbReference>
<evidence type="ECO:0000313" key="4">
    <source>
        <dbReference type="Proteomes" id="UP000016368"/>
    </source>
</evidence>
<feature type="region of interest" description="Disordered" evidence="1">
    <location>
        <begin position="800"/>
        <end position="837"/>
    </location>
</feature>
<dbReference type="EMBL" id="AEGR01000052">
    <property type="protein sequence ID" value="EGI77103.1"/>
    <property type="molecule type" value="Genomic_DNA"/>
</dbReference>
<feature type="domain" description="Integrase catalytic" evidence="2">
    <location>
        <begin position="435"/>
        <end position="627"/>
    </location>
</feature>
<keyword evidence="4" id="KW-1185">Reference proteome</keyword>
<dbReference type="GO" id="GO:0015074">
    <property type="term" value="P:DNA integration"/>
    <property type="evidence" value="ECO:0007669"/>
    <property type="project" value="InterPro"/>
</dbReference>
<accession>F3KSN4</accession>
<dbReference type="STRING" id="887062.HGR_07316"/>
<dbReference type="InterPro" id="IPR015378">
    <property type="entry name" value="Transposase-like_Mu_C"/>
</dbReference>
<dbReference type="Pfam" id="PF09299">
    <property type="entry name" value="Mu-transpos_C"/>
    <property type="match status" value="1"/>
</dbReference>
<gene>
    <name evidence="3" type="ORF">HGR_07316</name>
</gene>
<evidence type="ECO:0000259" key="2">
    <source>
        <dbReference type="PROSITE" id="PS50994"/>
    </source>
</evidence>
<dbReference type="InterPro" id="IPR001584">
    <property type="entry name" value="Integrase_cat-core"/>
</dbReference>
<dbReference type="AlphaFoldDB" id="F3KSN4"/>
<evidence type="ECO:0000256" key="1">
    <source>
        <dbReference type="SAM" id="MobiDB-lite"/>
    </source>
</evidence>
<protein>
    <submittedName>
        <fullName evidence="3">Integrase catalytic region</fullName>
    </submittedName>
</protein>
<dbReference type="InterPro" id="IPR036397">
    <property type="entry name" value="RNaseH_sf"/>
</dbReference>